<dbReference type="AlphaFoldDB" id="A0A1I1M1Q2"/>
<evidence type="ECO:0000259" key="3">
    <source>
        <dbReference type="SMART" id="SM00363"/>
    </source>
</evidence>
<evidence type="ECO:0000313" key="4">
    <source>
        <dbReference type="EMBL" id="SFC77118.1"/>
    </source>
</evidence>
<name>A0A1I1M1Q2_9RHOB</name>
<evidence type="ECO:0000256" key="1">
    <source>
        <dbReference type="PROSITE-ProRule" id="PRU00182"/>
    </source>
</evidence>
<dbReference type="Proteomes" id="UP000231644">
    <property type="component" value="Unassembled WGS sequence"/>
</dbReference>
<dbReference type="RefSeq" id="WP_093454309.1">
    <property type="nucleotide sequence ID" value="NZ_FNZG01000004.1"/>
</dbReference>
<proteinExistence type="predicted"/>
<organism evidence="4 5">
    <name type="scientific">Pseudooceanicola nitratireducens</name>
    <dbReference type="NCBI Taxonomy" id="517719"/>
    <lineage>
        <taxon>Bacteria</taxon>
        <taxon>Pseudomonadati</taxon>
        <taxon>Pseudomonadota</taxon>
        <taxon>Alphaproteobacteria</taxon>
        <taxon>Rhodobacterales</taxon>
        <taxon>Paracoccaceae</taxon>
        <taxon>Pseudooceanicola</taxon>
    </lineage>
</organism>
<dbReference type="Gene3D" id="3.10.290.10">
    <property type="entry name" value="RNA-binding S4 domain"/>
    <property type="match status" value="1"/>
</dbReference>
<feature type="compositionally biased region" description="Basic and acidic residues" evidence="2">
    <location>
        <begin position="133"/>
        <end position="148"/>
    </location>
</feature>
<dbReference type="OrthoDB" id="9797176at2"/>
<reference evidence="4 5" key="1">
    <citation type="submission" date="2016-10" db="EMBL/GenBank/DDBJ databases">
        <authorList>
            <person name="de Groot N.N."/>
        </authorList>
    </citation>
    <scope>NUCLEOTIDE SEQUENCE [LARGE SCALE GENOMIC DNA]</scope>
    <source>
        <strain evidence="4 5">DSM 29619</strain>
    </source>
</reference>
<dbReference type="PROSITE" id="PS50889">
    <property type="entry name" value="S4"/>
    <property type="match status" value="1"/>
</dbReference>
<keyword evidence="5" id="KW-1185">Reference proteome</keyword>
<keyword evidence="1" id="KW-0694">RNA-binding</keyword>
<feature type="region of interest" description="Disordered" evidence="2">
    <location>
        <begin position="93"/>
        <end position="148"/>
    </location>
</feature>
<dbReference type="InterPro" id="IPR036986">
    <property type="entry name" value="S4_RNA-bd_sf"/>
</dbReference>
<accession>A0A1I1M1Q2</accession>
<protein>
    <submittedName>
        <fullName evidence="4">Heat shock protein Hsp15</fullName>
    </submittedName>
</protein>
<dbReference type="Pfam" id="PF01479">
    <property type="entry name" value="S4"/>
    <property type="match status" value="1"/>
</dbReference>
<dbReference type="GO" id="GO:0003723">
    <property type="term" value="F:RNA binding"/>
    <property type="evidence" value="ECO:0007669"/>
    <property type="project" value="UniProtKB-KW"/>
</dbReference>
<feature type="region of interest" description="Disordered" evidence="2">
    <location>
        <begin position="1"/>
        <end position="20"/>
    </location>
</feature>
<dbReference type="STRING" id="517719.SAMN05421762_2142"/>
<dbReference type="SMART" id="SM00363">
    <property type="entry name" value="S4"/>
    <property type="match status" value="1"/>
</dbReference>
<keyword evidence="4" id="KW-0346">Stress response</keyword>
<evidence type="ECO:0000313" key="5">
    <source>
        <dbReference type="Proteomes" id="UP000231644"/>
    </source>
</evidence>
<dbReference type="InterPro" id="IPR002942">
    <property type="entry name" value="S4_RNA-bd"/>
</dbReference>
<dbReference type="CDD" id="cd00165">
    <property type="entry name" value="S4"/>
    <property type="match status" value="1"/>
</dbReference>
<evidence type="ECO:0000256" key="2">
    <source>
        <dbReference type="SAM" id="MobiDB-lite"/>
    </source>
</evidence>
<feature type="domain" description="RNA-binding S4" evidence="3">
    <location>
        <begin position="26"/>
        <end position="92"/>
    </location>
</feature>
<dbReference type="EMBL" id="FOLX01000001">
    <property type="protein sequence ID" value="SFC77118.1"/>
    <property type="molecule type" value="Genomic_DNA"/>
</dbReference>
<dbReference type="SUPFAM" id="SSF55174">
    <property type="entry name" value="Alpha-L RNA-binding motif"/>
    <property type="match status" value="1"/>
</dbReference>
<sequence length="148" mass="16119">MASAIQGSNHGTGAGNGLSTAQPAKFRLDKWIWQARFVKSRSLAAGLVTGGHVRVNGQRAGKPSHQVQPGDVLTFPQGDRIRVVKILAPAARRGPASEAQLLYDDMSPPPEKTEIPQGARIEGNSRPTKRDRRKLDLYRRDMGDDALE</sequence>
<gene>
    <name evidence="4" type="ORF">SAMN05421762_2142</name>
</gene>